<feature type="transmembrane region" description="Helical" evidence="2">
    <location>
        <begin position="221"/>
        <end position="241"/>
    </location>
</feature>
<dbReference type="AlphaFoldDB" id="A0A4V2MVE5"/>
<keyword evidence="2" id="KW-1133">Transmembrane helix</keyword>
<evidence type="ECO:0000313" key="5">
    <source>
        <dbReference type="Proteomes" id="UP000292702"/>
    </source>
</evidence>
<reference evidence="4 5" key="1">
    <citation type="submission" date="2018-11" db="EMBL/GenBank/DDBJ databases">
        <title>Genome assembly of Steccherinum ochraceum LE-BIN_3174, the white-rot fungus of the Steccherinaceae family (The Residual Polyporoid clade, Polyporales, Basidiomycota).</title>
        <authorList>
            <person name="Fedorova T.V."/>
            <person name="Glazunova O.A."/>
            <person name="Landesman E.O."/>
            <person name="Moiseenko K.V."/>
            <person name="Psurtseva N.V."/>
            <person name="Savinova O.S."/>
            <person name="Shakhova N.V."/>
            <person name="Tyazhelova T.V."/>
            <person name="Vasina D.V."/>
        </authorList>
    </citation>
    <scope>NUCLEOTIDE SEQUENCE [LARGE SCALE GENOMIC DNA]</scope>
    <source>
        <strain evidence="4 5">LE-BIN_3174</strain>
    </source>
</reference>
<feature type="transmembrane region" description="Helical" evidence="2">
    <location>
        <begin position="192"/>
        <end position="215"/>
    </location>
</feature>
<sequence length="324" mass="35757">MLLGQLFNFGLLGVLTVQVYLYYIAFPRDRYGYKITVAVVFMLELAQVGVATYDAFRMFASGWGNLLQADAIGLYWIDGPLMNTLIGVLCQGFYAQRIFALGRNYFVVAFIWALSTLQFTSAEYAAVLGYKAPALTSLPMMKKVHTTGLIWISSAIACNSLITCSMLYHLWKAKRASPLKRTSVSSMLSRMIIYTIETGFVAVATSILALVFYVASPSTSMWFLWMMVIDKLYANCFLAVLNARFRIEGGRELYPTPVPEQSISICTAFDVPRPRTTGGLIGNQRSGGQGIVIEMSRATDTPSTDSELKGGKDANLRSDASQMA</sequence>
<dbReference type="Proteomes" id="UP000292702">
    <property type="component" value="Unassembled WGS sequence"/>
</dbReference>
<evidence type="ECO:0000313" key="4">
    <source>
        <dbReference type="EMBL" id="TCD62067.1"/>
    </source>
</evidence>
<feature type="transmembrane region" description="Helical" evidence="2">
    <location>
        <begin position="73"/>
        <end position="94"/>
    </location>
</feature>
<evidence type="ECO:0000259" key="3">
    <source>
        <dbReference type="Pfam" id="PF20152"/>
    </source>
</evidence>
<dbReference type="Pfam" id="PF20152">
    <property type="entry name" value="DUF6534"/>
    <property type="match status" value="1"/>
</dbReference>
<name>A0A4V2MVE5_9APHY</name>
<feature type="domain" description="DUF6534" evidence="3">
    <location>
        <begin position="155"/>
        <end position="245"/>
    </location>
</feature>
<dbReference type="PANTHER" id="PTHR40465">
    <property type="entry name" value="CHROMOSOME 1, WHOLE GENOME SHOTGUN SEQUENCE"/>
    <property type="match status" value="1"/>
</dbReference>
<gene>
    <name evidence="4" type="ORF">EIP91_007507</name>
</gene>
<feature type="transmembrane region" description="Helical" evidence="2">
    <location>
        <begin position="150"/>
        <end position="171"/>
    </location>
</feature>
<accession>A0A4V2MVE5</accession>
<proteinExistence type="predicted"/>
<dbReference type="InterPro" id="IPR045339">
    <property type="entry name" value="DUF6534"/>
</dbReference>
<evidence type="ECO:0000256" key="1">
    <source>
        <dbReference type="SAM" id="MobiDB-lite"/>
    </source>
</evidence>
<feature type="transmembrane region" description="Helical" evidence="2">
    <location>
        <begin position="35"/>
        <end position="53"/>
    </location>
</feature>
<protein>
    <recommendedName>
        <fullName evidence="3">DUF6534 domain-containing protein</fullName>
    </recommendedName>
</protein>
<dbReference type="EMBL" id="RWJN01000405">
    <property type="protein sequence ID" value="TCD62067.1"/>
    <property type="molecule type" value="Genomic_DNA"/>
</dbReference>
<feature type="transmembrane region" description="Helical" evidence="2">
    <location>
        <begin position="6"/>
        <end position="23"/>
    </location>
</feature>
<feature type="compositionally biased region" description="Basic and acidic residues" evidence="1">
    <location>
        <begin position="306"/>
        <end position="316"/>
    </location>
</feature>
<dbReference type="OrthoDB" id="2535105at2759"/>
<feature type="region of interest" description="Disordered" evidence="1">
    <location>
        <begin position="298"/>
        <end position="324"/>
    </location>
</feature>
<feature type="transmembrane region" description="Helical" evidence="2">
    <location>
        <begin position="106"/>
        <end position="130"/>
    </location>
</feature>
<organism evidence="4 5">
    <name type="scientific">Steccherinum ochraceum</name>
    <dbReference type="NCBI Taxonomy" id="92696"/>
    <lineage>
        <taxon>Eukaryota</taxon>
        <taxon>Fungi</taxon>
        <taxon>Dikarya</taxon>
        <taxon>Basidiomycota</taxon>
        <taxon>Agaricomycotina</taxon>
        <taxon>Agaricomycetes</taxon>
        <taxon>Polyporales</taxon>
        <taxon>Steccherinaceae</taxon>
        <taxon>Steccherinum</taxon>
    </lineage>
</organism>
<keyword evidence="2" id="KW-0472">Membrane</keyword>
<keyword evidence="5" id="KW-1185">Reference proteome</keyword>
<comment type="caution">
    <text evidence="4">The sequence shown here is derived from an EMBL/GenBank/DDBJ whole genome shotgun (WGS) entry which is preliminary data.</text>
</comment>
<dbReference type="PANTHER" id="PTHR40465:SF1">
    <property type="entry name" value="DUF6534 DOMAIN-CONTAINING PROTEIN"/>
    <property type="match status" value="1"/>
</dbReference>
<evidence type="ECO:0000256" key="2">
    <source>
        <dbReference type="SAM" id="Phobius"/>
    </source>
</evidence>
<dbReference type="STRING" id="92696.A0A4V2MVE5"/>
<keyword evidence="2" id="KW-0812">Transmembrane</keyword>